<gene>
    <name evidence="2" type="ORF">DPMN_064785</name>
</gene>
<comment type="caution">
    <text evidence="2">The sequence shown here is derived from an EMBL/GenBank/DDBJ whole genome shotgun (WGS) entry which is preliminary data.</text>
</comment>
<evidence type="ECO:0000256" key="1">
    <source>
        <dbReference type="SAM" id="Phobius"/>
    </source>
</evidence>
<sequence length="708" mass="80299">MSVQTLCEKFIREKRNFNANGHQKKYMFSVTCPFTDVEGLRFTSITNSPYDYLNYKPTLDHVFLDEPTLAAFERYVDLMFSVADEKIDMCYFKILKTLVPEHFATLNERIKKGRYMQSNPTLNYRLPICIIPVLELHGIEEFSKVYSVKSTCLSLERTQIRLKLNTYFRAVMTLLDCSENDIVEILVKKGVLPSKNFQLVSTQKELTIGLKIVRSCGEIYEALQTGIEMREMNANVYSLQPKYGYPNTNLCQALEVLFVMHPLYIKHWKSLQIETELIDGGKGRLTNAIPNRKRKFAEHSKDQSSLPKKMLCKTQEQTWNDLPCSDKKACSEQNEIISMPVDLAVVKEEIVETFTPEQEVQENPMPVSDMLPEEDPSTDSLSRFLVPDNTSNHVADIEKRSTDNELVTSTVSNEIDTHTNSEMENTTLAFIPNNGWTTTKVNKKSTQATLKVAHENTTKTLSKKHNTSVVNALSDGSTTTKVEENSDLGTSIVANETSTQQNYSENHNITSADRGEFVTVSPFNPRAYKTCSFDENAAASITSPKTCFVVNEDGQCLPAVLQTEEEFQNAFDYLINRTHDPKVNAISQNLMFKIDSLNETLELNDYAIVYSRVSYDVNNTCLYIDVNEKSISYEYCTTKRTLCQIRIPGMGLDSPSDDDSKINSFWVLFIALTFVVVSLVIVIVIAYVLQGFQSRRLQTTTTVQITSA</sequence>
<protein>
    <submittedName>
        <fullName evidence="2">Uncharacterized protein</fullName>
    </submittedName>
</protein>
<name>A0A9D4CDS9_DREPO</name>
<reference evidence="2" key="1">
    <citation type="journal article" date="2019" name="bioRxiv">
        <title>The Genome of the Zebra Mussel, Dreissena polymorpha: A Resource for Invasive Species Research.</title>
        <authorList>
            <person name="McCartney M.A."/>
            <person name="Auch B."/>
            <person name="Kono T."/>
            <person name="Mallez S."/>
            <person name="Zhang Y."/>
            <person name="Obille A."/>
            <person name="Becker A."/>
            <person name="Abrahante J.E."/>
            <person name="Garbe J."/>
            <person name="Badalamenti J.P."/>
            <person name="Herman A."/>
            <person name="Mangelson H."/>
            <person name="Liachko I."/>
            <person name="Sullivan S."/>
            <person name="Sone E.D."/>
            <person name="Koren S."/>
            <person name="Silverstein K.A.T."/>
            <person name="Beckman K.B."/>
            <person name="Gohl D.M."/>
        </authorList>
    </citation>
    <scope>NUCLEOTIDE SEQUENCE</scope>
    <source>
        <strain evidence="2">Duluth1</strain>
        <tissue evidence="2">Whole animal</tissue>
    </source>
</reference>
<evidence type="ECO:0000313" key="3">
    <source>
        <dbReference type="Proteomes" id="UP000828390"/>
    </source>
</evidence>
<keyword evidence="3" id="KW-1185">Reference proteome</keyword>
<keyword evidence="1" id="KW-1133">Transmembrane helix</keyword>
<dbReference type="AlphaFoldDB" id="A0A9D4CDS9"/>
<feature type="transmembrane region" description="Helical" evidence="1">
    <location>
        <begin position="665"/>
        <end position="689"/>
    </location>
</feature>
<dbReference type="Proteomes" id="UP000828390">
    <property type="component" value="Unassembled WGS sequence"/>
</dbReference>
<keyword evidence="1" id="KW-0472">Membrane</keyword>
<keyword evidence="1" id="KW-0812">Transmembrane</keyword>
<organism evidence="2 3">
    <name type="scientific">Dreissena polymorpha</name>
    <name type="common">Zebra mussel</name>
    <name type="synonym">Mytilus polymorpha</name>
    <dbReference type="NCBI Taxonomy" id="45954"/>
    <lineage>
        <taxon>Eukaryota</taxon>
        <taxon>Metazoa</taxon>
        <taxon>Spiralia</taxon>
        <taxon>Lophotrochozoa</taxon>
        <taxon>Mollusca</taxon>
        <taxon>Bivalvia</taxon>
        <taxon>Autobranchia</taxon>
        <taxon>Heteroconchia</taxon>
        <taxon>Euheterodonta</taxon>
        <taxon>Imparidentia</taxon>
        <taxon>Neoheterodontei</taxon>
        <taxon>Myida</taxon>
        <taxon>Dreissenoidea</taxon>
        <taxon>Dreissenidae</taxon>
        <taxon>Dreissena</taxon>
    </lineage>
</organism>
<reference evidence="2" key="2">
    <citation type="submission" date="2020-11" db="EMBL/GenBank/DDBJ databases">
        <authorList>
            <person name="McCartney M.A."/>
            <person name="Auch B."/>
            <person name="Kono T."/>
            <person name="Mallez S."/>
            <person name="Becker A."/>
            <person name="Gohl D.M."/>
            <person name="Silverstein K.A.T."/>
            <person name="Koren S."/>
            <person name="Bechman K.B."/>
            <person name="Herman A."/>
            <person name="Abrahante J.E."/>
            <person name="Garbe J."/>
        </authorList>
    </citation>
    <scope>NUCLEOTIDE SEQUENCE</scope>
    <source>
        <strain evidence="2">Duluth1</strain>
        <tissue evidence="2">Whole animal</tissue>
    </source>
</reference>
<evidence type="ECO:0000313" key="2">
    <source>
        <dbReference type="EMBL" id="KAH3721837.1"/>
    </source>
</evidence>
<accession>A0A9D4CDS9</accession>
<proteinExistence type="predicted"/>
<dbReference type="EMBL" id="JAIWYP010000013">
    <property type="protein sequence ID" value="KAH3721837.1"/>
    <property type="molecule type" value="Genomic_DNA"/>
</dbReference>